<sequence>MSGVNTAHKACVLYKSIHFGEASRQPPIKSTLFLSEMVQEAGQLQELTVADEAIQTEPLHLNTSTDDQVVTGEFVSDRVVFKPSPDIPITCILITGGLTISGIFGVACVALGVTILRLSFALSASPEHIHLWNRNLWLYRPFPFMRELLLLCLNLTFVQLAVWSTGSAHDTTLRWMLATKKDCLGQPHLQYNSNLRFLQASHRWYSANGIFANSIMALCLAVTHAASSMILLGEEERSQQFNTGWLFYFRSPSGQLAFLQPLYQLRRRAGWCMNSMVDEHILKPVRPKMIQNSGWERHPQVRTFVLFLWFFMSTGYYWCVLITAMMIFGTQGVQSDGMQFGWTNEAPTSGILWALMAMVGLQGVILTTAFTIATMLNSVTRDETLWKEAATKHGSDEFPSTLKMLFPNWKSITVHIAKPVLHWFFGMAAEIFTVSARRIKYDSPQLSAFGHLQTLVDLVDEWHPKMYWGHKCIGSKQIALSSAVAMCYGDRCCNDC</sequence>
<dbReference type="AlphaFoldDB" id="A0A165TRD8"/>
<dbReference type="STRING" id="1314782.A0A165TRD8"/>
<dbReference type="InParanoid" id="A0A165TRD8"/>
<gene>
    <name evidence="2" type="ORF">NEOLEDRAFT_1146935</name>
</gene>
<feature type="transmembrane region" description="Helical" evidence="1">
    <location>
        <begin position="304"/>
        <end position="330"/>
    </location>
</feature>
<reference evidence="2 3" key="1">
    <citation type="journal article" date="2016" name="Mol. Biol. Evol.">
        <title>Comparative Genomics of Early-Diverging Mushroom-Forming Fungi Provides Insights into the Origins of Lignocellulose Decay Capabilities.</title>
        <authorList>
            <person name="Nagy L.G."/>
            <person name="Riley R."/>
            <person name="Tritt A."/>
            <person name="Adam C."/>
            <person name="Daum C."/>
            <person name="Floudas D."/>
            <person name="Sun H."/>
            <person name="Yadav J.S."/>
            <person name="Pangilinan J."/>
            <person name="Larsson K.H."/>
            <person name="Matsuura K."/>
            <person name="Barry K."/>
            <person name="Labutti K."/>
            <person name="Kuo R."/>
            <person name="Ohm R.A."/>
            <person name="Bhattacharya S.S."/>
            <person name="Shirouzu T."/>
            <person name="Yoshinaga Y."/>
            <person name="Martin F.M."/>
            <person name="Grigoriev I.V."/>
            <person name="Hibbett D.S."/>
        </authorList>
    </citation>
    <scope>NUCLEOTIDE SEQUENCE [LARGE SCALE GENOMIC DNA]</scope>
    <source>
        <strain evidence="2 3">HHB14362 ss-1</strain>
    </source>
</reference>
<dbReference type="OrthoDB" id="2688021at2759"/>
<evidence type="ECO:0000256" key="1">
    <source>
        <dbReference type="SAM" id="Phobius"/>
    </source>
</evidence>
<dbReference type="Proteomes" id="UP000076761">
    <property type="component" value="Unassembled WGS sequence"/>
</dbReference>
<feature type="transmembrane region" description="Helical" evidence="1">
    <location>
        <begin position="350"/>
        <end position="376"/>
    </location>
</feature>
<organism evidence="2 3">
    <name type="scientific">Neolentinus lepideus HHB14362 ss-1</name>
    <dbReference type="NCBI Taxonomy" id="1314782"/>
    <lineage>
        <taxon>Eukaryota</taxon>
        <taxon>Fungi</taxon>
        <taxon>Dikarya</taxon>
        <taxon>Basidiomycota</taxon>
        <taxon>Agaricomycotina</taxon>
        <taxon>Agaricomycetes</taxon>
        <taxon>Gloeophyllales</taxon>
        <taxon>Gloeophyllaceae</taxon>
        <taxon>Neolentinus</taxon>
    </lineage>
</organism>
<evidence type="ECO:0000313" key="2">
    <source>
        <dbReference type="EMBL" id="KZT27064.1"/>
    </source>
</evidence>
<name>A0A165TRD8_9AGAM</name>
<keyword evidence="1" id="KW-0472">Membrane</keyword>
<feature type="transmembrane region" description="Helical" evidence="1">
    <location>
        <begin position="148"/>
        <end position="166"/>
    </location>
</feature>
<proteinExistence type="predicted"/>
<evidence type="ECO:0000313" key="3">
    <source>
        <dbReference type="Proteomes" id="UP000076761"/>
    </source>
</evidence>
<keyword evidence="1" id="KW-0812">Transmembrane</keyword>
<keyword evidence="1" id="KW-1133">Transmembrane helix</keyword>
<feature type="transmembrane region" description="Helical" evidence="1">
    <location>
        <begin position="87"/>
        <end position="116"/>
    </location>
</feature>
<protein>
    <submittedName>
        <fullName evidence="2">Uncharacterized protein</fullName>
    </submittedName>
</protein>
<keyword evidence="3" id="KW-1185">Reference proteome</keyword>
<accession>A0A165TRD8</accession>
<dbReference type="EMBL" id="KV425564">
    <property type="protein sequence ID" value="KZT27064.1"/>
    <property type="molecule type" value="Genomic_DNA"/>
</dbReference>